<dbReference type="EMBL" id="MCFG01000140">
    <property type="protein sequence ID" value="ORX80617.1"/>
    <property type="molecule type" value="Genomic_DNA"/>
</dbReference>
<accession>A0A1Y1X476</accession>
<gene>
    <name evidence="1" type="ORF">BCR32DRAFT_293739</name>
</gene>
<organism evidence="1 2">
    <name type="scientific">Anaeromyces robustus</name>
    <dbReference type="NCBI Taxonomy" id="1754192"/>
    <lineage>
        <taxon>Eukaryota</taxon>
        <taxon>Fungi</taxon>
        <taxon>Fungi incertae sedis</taxon>
        <taxon>Chytridiomycota</taxon>
        <taxon>Chytridiomycota incertae sedis</taxon>
        <taxon>Neocallimastigomycetes</taxon>
        <taxon>Neocallimastigales</taxon>
        <taxon>Neocallimastigaceae</taxon>
        <taxon>Anaeromyces</taxon>
    </lineage>
</organism>
<comment type="caution">
    <text evidence="1">The sequence shown here is derived from an EMBL/GenBank/DDBJ whole genome shotgun (WGS) entry which is preliminary data.</text>
</comment>
<evidence type="ECO:0000313" key="1">
    <source>
        <dbReference type="EMBL" id="ORX80617.1"/>
    </source>
</evidence>
<reference evidence="1 2" key="2">
    <citation type="submission" date="2016-08" db="EMBL/GenBank/DDBJ databases">
        <title>Pervasive Adenine N6-methylation of Active Genes in Fungi.</title>
        <authorList>
            <consortium name="DOE Joint Genome Institute"/>
            <person name="Mondo S.J."/>
            <person name="Dannebaum R.O."/>
            <person name="Kuo R.C."/>
            <person name="Labutti K."/>
            <person name="Haridas S."/>
            <person name="Kuo A."/>
            <person name="Salamov A."/>
            <person name="Ahrendt S.R."/>
            <person name="Lipzen A."/>
            <person name="Sullivan W."/>
            <person name="Andreopoulos W.B."/>
            <person name="Clum A."/>
            <person name="Lindquist E."/>
            <person name="Daum C."/>
            <person name="Ramamoorthy G.K."/>
            <person name="Gryganskyi A."/>
            <person name="Culley D."/>
            <person name="Magnuson J.K."/>
            <person name="James T.Y."/>
            <person name="O'Malley M.A."/>
            <person name="Stajich J.E."/>
            <person name="Spatafora J.W."/>
            <person name="Visel A."/>
            <person name="Grigoriev I.V."/>
        </authorList>
    </citation>
    <scope>NUCLEOTIDE SEQUENCE [LARGE SCALE GENOMIC DNA]</scope>
    <source>
        <strain evidence="1 2">S4</strain>
    </source>
</reference>
<name>A0A1Y1X476_9FUNG</name>
<dbReference type="AlphaFoldDB" id="A0A1Y1X476"/>
<keyword evidence="2" id="KW-1185">Reference proteome</keyword>
<dbReference type="Proteomes" id="UP000193944">
    <property type="component" value="Unassembled WGS sequence"/>
</dbReference>
<reference evidence="1 2" key="1">
    <citation type="submission" date="2016-08" db="EMBL/GenBank/DDBJ databases">
        <title>A Parts List for Fungal Cellulosomes Revealed by Comparative Genomics.</title>
        <authorList>
            <consortium name="DOE Joint Genome Institute"/>
            <person name="Haitjema C.H."/>
            <person name="Gilmore S.P."/>
            <person name="Henske J.K."/>
            <person name="Solomon K.V."/>
            <person name="De Groot R."/>
            <person name="Kuo A."/>
            <person name="Mondo S.J."/>
            <person name="Salamov A.A."/>
            <person name="Labutti K."/>
            <person name="Zhao Z."/>
            <person name="Chiniquy J."/>
            <person name="Barry K."/>
            <person name="Brewer H.M."/>
            <person name="Purvine S.O."/>
            <person name="Wright A.T."/>
            <person name="Boxma B."/>
            <person name="Van Alen T."/>
            <person name="Hackstein J.H."/>
            <person name="Baker S.E."/>
            <person name="Grigoriev I.V."/>
            <person name="O'Malley M.A."/>
        </authorList>
    </citation>
    <scope>NUCLEOTIDE SEQUENCE [LARGE SCALE GENOMIC DNA]</scope>
    <source>
        <strain evidence="1 2">S4</strain>
    </source>
</reference>
<evidence type="ECO:0000313" key="2">
    <source>
        <dbReference type="Proteomes" id="UP000193944"/>
    </source>
</evidence>
<dbReference type="OrthoDB" id="10416778at2759"/>
<sequence>MKIVFSDNEEDIGKYYIKKKEKVFEDIVITKEIKDELYNRLNSFIKFELVAYKKSSGNGEEFDRTENGPLYGLKGVPFKLLNKPPVNVTLNPQLPKIVNYAPKNMFDYDSSLEEEREKKFNKSIISAEDIIKDSKIPWVFSWNNRVLNISDIKKRRHRRHKSQKKRMIEASIKAGVMKERRPNILRNKKFVPNPVYIRDGYGNYILQSDQWIYGKGKFNGGHNKGRFNNTKNNKNKFIRNKFNNVNKTFKGNKNSSNKNKRQQ</sequence>
<protein>
    <submittedName>
        <fullName evidence="1">Uncharacterized protein</fullName>
    </submittedName>
</protein>
<proteinExistence type="predicted"/>